<keyword evidence="2" id="KW-1185">Reference proteome</keyword>
<dbReference type="AlphaFoldDB" id="A0A409V666"/>
<dbReference type="Proteomes" id="UP000266721">
    <property type="component" value="Unassembled WGS sequence"/>
</dbReference>
<sequence length="119" mass="13381">MIIFRSFKQLVVFPLDTLNREKQPGEGICLQDLAHNASSALPVVMSALNSIKLEDIEQEVARLPDINGDNRVQVGIACPILVARIMLNLCGCNHFMSDVDQYVQEKLIPYYRDVLPQNP</sequence>
<protein>
    <submittedName>
        <fullName evidence="1">Uncharacterized protein</fullName>
    </submittedName>
</protein>
<feature type="non-terminal residue" evidence="1">
    <location>
        <position position="1"/>
    </location>
</feature>
<dbReference type="EMBL" id="KV631954">
    <property type="protein sequence ID" value="OPL07233.1"/>
    <property type="molecule type" value="Genomic_DNA"/>
</dbReference>
<name>A0A409V666_MYTGA</name>
<proteinExistence type="predicted"/>
<accession>A0A409V666</accession>
<reference evidence="1 2" key="1">
    <citation type="journal article" date="2016" name="PLoS ONE">
        <title>A First Insight into the Genome of the Filter-Feeder Mussel Mytilus galloprovincialis.</title>
        <authorList>
            <person name="Murgarella M."/>
            <person name="Puiu D."/>
            <person name="Novoa B."/>
            <person name="Figueras A."/>
            <person name="Posada D."/>
            <person name="Canchaya C."/>
        </authorList>
    </citation>
    <scope>NUCLEOTIDE SEQUENCE [LARGE SCALE GENOMIC DNA]</scope>
    <source>
        <tissue evidence="1">Muscle</tissue>
    </source>
</reference>
<gene>
    <name evidence="1" type="ORF">AM593_10303</name>
</gene>
<organism evidence="1 2">
    <name type="scientific">Mytilus galloprovincialis</name>
    <name type="common">Mediterranean mussel</name>
    <dbReference type="NCBI Taxonomy" id="29158"/>
    <lineage>
        <taxon>Eukaryota</taxon>
        <taxon>Metazoa</taxon>
        <taxon>Spiralia</taxon>
        <taxon>Lophotrochozoa</taxon>
        <taxon>Mollusca</taxon>
        <taxon>Bivalvia</taxon>
        <taxon>Autobranchia</taxon>
        <taxon>Pteriomorphia</taxon>
        <taxon>Mytilida</taxon>
        <taxon>Mytiloidea</taxon>
        <taxon>Mytilidae</taxon>
        <taxon>Mytilinae</taxon>
        <taxon>Mytilus</taxon>
    </lineage>
</organism>
<evidence type="ECO:0000313" key="2">
    <source>
        <dbReference type="Proteomes" id="UP000266721"/>
    </source>
</evidence>
<evidence type="ECO:0000313" key="1">
    <source>
        <dbReference type="EMBL" id="OPL07233.1"/>
    </source>
</evidence>